<dbReference type="Proteomes" id="UP000244093">
    <property type="component" value="Unassembled WGS sequence"/>
</dbReference>
<name>A0A2R7Y7Z2_9CREN</name>
<comment type="caution">
    <text evidence="2">The sequence shown here is derived from an EMBL/GenBank/DDBJ whole genome shotgun (WGS) entry which is preliminary data.</text>
</comment>
<feature type="transmembrane region" description="Helical" evidence="1">
    <location>
        <begin position="66"/>
        <end position="82"/>
    </location>
</feature>
<reference evidence="2 3" key="1">
    <citation type="journal article" date="2018" name="Syst. Appl. Microbiol.">
        <title>A new symbiotic nanoarchaeote (Candidatus Nanoclepta minutus) and its host (Zestosphaera tikiterensis gen. nov., sp. nov.) from a New Zealand hot spring.</title>
        <authorList>
            <person name="St John E."/>
            <person name="Liu Y."/>
            <person name="Podar M."/>
            <person name="Stott M.B."/>
            <person name="Meneghin J."/>
            <person name="Chen Z."/>
            <person name="Lagutin K."/>
            <person name="Mitchell K."/>
            <person name="Reysenbach A.L."/>
        </authorList>
    </citation>
    <scope>NUCLEOTIDE SEQUENCE [LARGE SCALE GENOMIC DNA]</scope>
    <source>
        <strain evidence="2">NZ3</strain>
    </source>
</reference>
<protein>
    <submittedName>
        <fullName evidence="2">Uncharacterized protein</fullName>
    </submittedName>
</protein>
<proteinExistence type="predicted"/>
<sequence length="241" mass="26797">MISWEVLGAWLGAALVVWIYSFVYRDNVFYKFAEHLFVGVAAGYSISLALDSLNRVAIKPLSTNPAVSWHYVIAIILGLLMFMKYSKKYYWLARYGVGVNIAVGTALALRTTPMANIVRQITATILPLWTPDPVTTLNNWLLVLITLGGLTYFLFTIFPKKPEAGKPSLPYYVYRVLYTIGIYGMMVGFGALFANTIMTRVGFLISIYLQYLQPNAWASITAALLAAIAIIAGIVMGRSRK</sequence>
<keyword evidence="1" id="KW-0472">Membrane</keyword>
<evidence type="ECO:0000256" key="1">
    <source>
        <dbReference type="SAM" id="Phobius"/>
    </source>
</evidence>
<feature type="transmembrane region" description="Helical" evidence="1">
    <location>
        <begin position="137"/>
        <end position="155"/>
    </location>
</feature>
<dbReference type="EMBL" id="NBVN01000002">
    <property type="protein sequence ID" value="PUA33648.1"/>
    <property type="molecule type" value="Genomic_DNA"/>
</dbReference>
<accession>A0A2R7Y7Z2</accession>
<feature type="transmembrane region" description="Helical" evidence="1">
    <location>
        <begin position="89"/>
        <end position="109"/>
    </location>
</feature>
<evidence type="ECO:0000313" key="2">
    <source>
        <dbReference type="EMBL" id="PUA33648.1"/>
    </source>
</evidence>
<feature type="transmembrane region" description="Helical" evidence="1">
    <location>
        <begin position="176"/>
        <end position="197"/>
    </location>
</feature>
<keyword evidence="1" id="KW-1133">Transmembrane helix</keyword>
<gene>
    <name evidence="2" type="ORF">B7O98_04350</name>
</gene>
<organism evidence="2 3">
    <name type="scientific">Zestosphaera tikiterensis</name>
    <dbReference type="NCBI Taxonomy" id="1973259"/>
    <lineage>
        <taxon>Archaea</taxon>
        <taxon>Thermoproteota</taxon>
        <taxon>Thermoprotei</taxon>
        <taxon>Desulfurococcales</taxon>
        <taxon>Desulfurococcaceae</taxon>
        <taxon>Zestosphaera</taxon>
    </lineage>
</organism>
<keyword evidence="1" id="KW-0812">Transmembrane</keyword>
<feature type="transmembrane region" description="Helical" evidence="1">
    <location>
        <begin position="6"/>
        <end position="24"/>
    </location>
</feature>
<feature type="transmembrane region" description="Helical" evidence="1">
    <location>
        <begin position="217"/>
        <end position="237"/>
    </location>
</feature>
<evidence type="ECO:0000313" key="3">
    <source>
        <dbReference type="Proteomes" id="UP000244093"/>
    </source>
</evidence>
<dbReference type="AlphaFoldDB" id="A0A2R7Y7Z2"/>